<dbReference type="CDD" id="cd02440">
    <property type="entry name" value="AdoMet_MTases"/>
    <property type="match status" value="1"/>
</dbReference>
<dbReference type="InterPro" id="IPR051052">
    <property type="entry name" value="Diverse_substrate_MTase"/>
</dbReference>
<evidence type="ECO:0000313" key="5">
    <source>
        <dbReference type="Proteomes" id="UP000034349"/>
    </source>
</evidence>
<dbReference type="GO" id="GO:0032259">
    <property type="term" value="P:methylation"/>
    <property type="evidence" value="ECO:0007669"/>
    <property type="project" value="UniProtKB-KW"/>
</dbReference>
<protein>
    <recommendedName>
        <fullName evidence="3">Methyltransferase domain-containing protein</fullName>
    </recommendedName>
</protein>
<feature type="domain" description="Methyltransferase" evidence="3">
    <location>
        <begin position="15"/>
        <end position="123"/>
    </location>
</feature>
<evidence type="ECO:0000259" key="3">
    <source>
        <dbReference type="Pfam" id="PF13847"/>
    </source>
</evidence>
<reference evidence="4 5" key="1">
    <citation type="journal article" date="2015" name="Nature">
        <title>rRNA introns, odd ribosomes, and small enigmatic genomes across a large radiation of phyla.</title>
        <authorList>
            <person name="Brown C.T."/>
            <person name="Hug L.A."/>
            <person name="Thomas B.C."/>
            <person name="Sharon I."/>
            <person name="Castelle C.J."/>
            <person name="Singh A."/>
            <person name="Wilkins M.J."/>
            <person name="Williams K.H."/>
            <person name="Banfield J.F."/>
        </authorList>
    </citation>
    <scope>NUCLEOTIDE SEQUENCE [LARGE SCALE GENOMIC DNA]</scope>
</reference>
<evidence type="ECO:0000313" key="4">
    <source>
        <dbReference type="EMBL" id="KKP32923.1"/>
    </source>
</evidence>
<dbReference type="Proteomes" id="UP000034349">
    <property type="component" value="Unassembled WGS sequence"/>
</dbReference>
<dbReference type="SUPFAM" id="SSF53335">
    <property type="entry name" value="S-adenosyl-L-methionine-dependent methyltransferases"/>
    <property type="match status" value="1"/>
</dbReference>
<dbReference type="AlphaFoldDB" id="A0A0F9YNJ6"/>
<dbReference type="InterPro" id="IPR025714">
    <property type="entry name" value="Methyltranfer_dom"/>
</dbReference>
<keyword evidence="2" id="KW-0808">Transferase</keyword>
<gene>
    <name evidence="4" type="ORF">UR23_C0052G0005</name>
</gene>
<accession>A0A0F9YNJ6</accession>
<keyword evidence="1" id="KW-0489">Methyltransferase</keyword>
<organism evidence="4 5">
    <name type="scientific">Candidatus Roizmanbacteria bacterium GW2011_GWA2_32_13</name>
    <dbReference type="NCBI Taxonomy" id="1618475"/>
    <lineage>
        <taxon>Bacteria</taxon>
        <taxon>Candidatus Roizmaniibacteriota</taxon>
    </lineage>
</organism>
<evidence type="ECO:0000256" key="1">
    <source>
        <dbReference type="ARBA" id="ARBA00022603"/>
    </source>
</evidence>
<name>A0A0F9YNJ6_9BACT</name>
<proteinExistence type="predicted"/>
<dbReference type="PANTHER" id="PTHR44942:SF4">
    <property type="entry name" value="METHYLTRANSFERASE TYPE 11 DOMAIN-CONTAINING PROTEIN"/>
    <property type="match status" value="1"/>
</dbReference>
<sequence>MAIKRKIFSSKKYQKDSKVLDAGCGIGKHIKLLANTAKEISGVDFDKNVVEEAKKNLSIFKNVKIFFENAKKLHFKNNIFDFVICMGNSFGDFGENTSGVLKEMKRVIKPDGKIIISVYSEKALGARKRQYKKIGIKIELNPVSYICEAVKK</sequence>
<dbReference type="GO" id="GO:0008757">
    <property type="term" value="F:S-adenosylmethionine-dependent methyltransferase activity"/>
    <property type="evidence" value="ECO:0007669"/>
    <property type="project" value="InterPro"/>
</dbReference>
<dbReference type="EMBL" id="LBOK01000052">
    <property type="protein sequence ID" value="KKP32923.1"/>
    <property type="molecule type" value="Genomic_DNA"/>
</dbReference>
<dbReference type="Pfam" id="PF13847">
    <property type="entry name" value="Methyltransf_31"/>
    <property type="match status" value="1"/>
</dbReference>
<evidence type="ECO:0000256" key="2">
    <source>
        <dbReference type="ARBA" id="ARBA00022679"/>
    </source>
</evidence>
<dbReference type="PANTHER" id="PTHR44942">
    <property type="entry name" value="METHYLTRANSF_11 DOMAIN-CONTAINING PROTEIN"/>
    <property type="match status" value="1"/>
</dbReference>
<dbReference type="Gene3D" id="3.40.50.150">
    <property type="entry name" value="Vaccinia Virus protein VP39"/>
    <property type="match status" value="1"/>
</dbReference>
<comment type="caution">
    <text evidence="4">The sequence shown here is derived from an EMBL/GenBank/DDBJ whole genome shotgun (WGS) entry which is preliminary data.</text>
</comment>
<dbReference type="InterPro" id="IPR029063">
    <property type="entry name" value="SAM-dependent_MTases_sf"/>
</dbReference>